<protein>
    <submittedName>
        <fullName evidence="1">Uncharacterized protein</fullName>
    </submittedName>
</protein>
<evidence type="ECO:0000313" key="1">
    <source>
        <dbReference type="EMBL" id="KAH1046675.1"/>
    </source>
</evidence>
<keyword evidence="2" id="KW-1185">Reference proteome</keyword>
<dbReference type="EMBL" id="JAIQCV010000011">
    <property type="protein sequence ID" value="KAH1046675.1"/>
    <property type="molecule type" value="Genomic_DNA"/>
</dbReference>
<dbReference type="OrthoDB" id="10561601at2759"/>
<dbReference type="AlphaFoldDB" id="A0A9D3UJX4"/>
<dbReference type="Proteomes" id="UP000828251">
    <property type="component" value="Unassembled WGS sequence"/>
</dbReference>
<accession>A0A9D3UJX4</accession>
<feature type="non-terminal residue" evidence="1">
    <location>
        <position position="1"/>
    </location>
</feature>
<feature type="non-terminal residue" evidence="1">
    <location>
        <position position="55"/>
    </location>
</feature>
<name>A0A9D3UJX4_9ROSI</name>
<comment type="caution">
    <text evidence="1">The sequence shown here is derived from an EMBL/GenBank/DDBJ whole genome shotgun (WGS) entry which is preliminary data.</text>
</comment>
<gene>
    <name evidence="1" type="ORF">J1N35_037459</name>
</gene>
<evidence type="ECO:0000313" key="2">
    <source>
        <dbReference type="Proteomes" id="UP000828251"/>
    </source>
</evidence>
<sequence>ERQRANHTKEIQKLKLRRINAYLNKINKPAFKTIQASSFSANYCASLGFFPSAAC</sequence>
<reference evidence="1 2" key="1">
    <citation type="journal article" date="2021" name="Plant Biotechnol. J.">
        <title>Multi-omics assisted identification of the key and species-specific regulatory components of drought-tolerant mechanisms in Gossypium stocksii.</title>
        <authorList>
            <person name="Yu D."/>
            <person name="Ke L."/>
            <person name="Zhang D."/>
            <person name="Wu Y."/>
            <person name="Sun Y."/>
            <person name="Mei J."/>
            <person name="Sun J."/>
            <person name="Sun Y."/>
        </authorList>
    </citation>
    <scope>NUCLEOTIDE SEQUENCE [LARGE SCALE GENOMIC DNA]</scope>
    <source>
        <strain evidence="2">cv. E1</strain>
        <tissue evidence="1">Leaf</tissue>
    </source>
</reference>
<organism evidence="1 2">
    <name type="scientific">Gossypium stocksii</name>
    <dbReference type="NCBI Taxonomy" id="47602"/>
    <lineage>
        <taxon>Eukaryota</taxon>
        <taxon>Viridiplantae</taxon>
        <taxon>Streptophyta</taxon>
        <taxon>Embryophyta</taxon>
        <taxon>Tracheophyta</taxon>
        <taxon>Spermatophyta</taxon>
        <taxon>Magnoliopsida</taxon>
        <taxon>eudicotyledons</taxon>
        <taxon>Gunneridae</taxon>
        <taxon>Pentapetalae</taxon>
        <taxon>rosids</taxon>
        <taxon>malvids</taxon>
        <taxon>Malvales</taxon>
        <taxon>Malvaceae</taxon>
        <taxon>Malvoideae</taxon>
        <taxon>Gossypium</taxon>
    </lineage>
</organism>
<proteinExistence type="predicted"/>